<dbReference type="GO" id="GO:0044877">
    <property type="term" value="F:protein-containing complex binding"/>
    <property type="evidence" value="ECO:0007669"/>
    <property type="project" value="TreeGrafter"/>
</dbReference>
<accession>C6XLK4</accession>
<gene>
    <name evidence="2" type="ordered locus">Hbal_0208</name>
</gene>
<dbReference type="OrthoDB" id="9776313at2"/>
<feature type="domain" description="NAD-dependent epimerase/dehydratase" evidence="1">
    <location>
        <begin position="6"/>
        <end position="215"/>
    </location>
</feature>
<dbReference type="EMBL" id="CP001678">
    <property type="protein sequence ID" value="ACT57910.1"/>
    <property type="molecule type" value="Genomic_DNA"/>
</dbReference>
<dbReference type="CDD" id="cd05271">
    <property type="entry name" value="NDUFA9_like_SDR_a"/>
    <property type="match status" value="1"/>
</dbReference>
<evidence type="ECO:0000313" key="2">
    <source>
        <dbReference type="EMBL" id="ACT57910.1"/>
    </source>
</evidence>
<protein>
    <submittedName>
        <fullName evidence="2">NAD-dependent epimerase/dehydratase</fullName>
    </submittedName>
</protein>
<dbReference type="InterPro" id="IPR001509">
    <property type="entry name" value="Epimerase_deHydtase"/>
</dbReference>
<dbReference type="SUPFAM" id="SSF51735">
    <property type="entry name" value="NAD(P)-binding Rossmann-fold domains"/>
    <property type="match status" value="1"/>
</dbReference>
<dbReference type="KEGG" id="hba:Hbal_0208"/>
<dbReference type="Gene3D" id="3.40.50.720">
    <property type="entry name" value="NAD(P)-binding Rossmann-like Domain"/>
    <property type="match status" value="1"/>
</dbReference>
<dbReference type="Pfam" id="PF01370">
    <property type="entry name" value="Epimerase"/>
    <property type="match status" value="1"/>
</dbReference>
<dbReference type="AlphaFoldDB" id="C6XLK4"/>
<name>C6XLK4_HIRBI</name>
<dbReference type="InterPro" id="IPR051207">
    <property type="entry name" value="ComplexI_NDUFA9_subunit"/>
</dbReference>
<dbReference type="eggNOG" id="COG0702">
    <property type="taxonomic scope" value="Bacteria"/>
</dbReference>
<dbReference type="FunFam" id="3.40.50.720:FF:000702">
    <property type="entry name" value="NADH dehydrogenase (Ubiquinone)"/>
    <property type="match status" value="1"/>
</dbReference>
<dbReference type="RefSeq" id="WP_012778068.1">
    <property type="nucleotide sequence ID" value="NC_012982.1"/>
</dbReference>
<proteinExistence type="predicted"/>
<keyword evidence="3" id="KW-1185">Reference proteome</keyword>
<reference evidence="3" key="1">
    <citation type="journal article" date="2011" name="J. Bacteriol.">
        <title>Genome sequences of eight morphologically diverse alphaproteobacteria.</title>
        <authorList>
            <consortium name="US DOE Joint Genome Institute"/>
            <person name="Brown P.J."/>
            <person name="Kysela D.T."/>
            <person name="Buechlein A."/>
            <person name="Hemmerich C."/>
            <person name="Brun Y.V."/>
        </authorList>
    </citation>
    <scope>NUCLEOTIDE SEQUENCE [LARGE SCALE GENOMIC DNA]</scope>
    <source>
        <strain evidence="3">ATCC 49814 / DSM 5838 / IFAM 1418</strain>
    </source>
</reference>
<dbReference type="PANTHER" id="PTHR12126:SF11">
    <property type="entry name" value="NADH DEHYDROGENASE [UBIQUINONE] 1 ALPHA SUBCOMPLEX SUBUNIT 9, MITOCHONDRIAL"/>
    <property type="match status" value="1"/>
</dbReference>
<dbReference type="STRING" id="582402.Hbal_0208"/>
<dbReference type="PANTHER" id="PTHR12126">
    <property type="entry name" value="NADH-UBIQUINONE OXIDOREDUCTASE 39 KDA SUBUNIT-RELATED"/>
    <property type="match status" value="1"/>
</dbReference>
<dbReference type="Proteomes" id="UP000002745">
    <property type="component" value="Chromosome"/>
</dbReference>
<sequence length="334" mass="36817">MSGKLITVFGGSGFIGRYAVRALCKAGWRVRVAVRNPMNAGDMRIGGEVGQVQIIQANVRNRPSIVRALDGADAVLNLVGLLYQKGRNTFDGTQALGAQNIAEYAADAGIKQFIQLSAIGADLESNANYARTKAEAEQTVLDQIPTATILRPSLVFGPEDQFFNKFATFAKFLPFLPLVGGGKTKFQPVFVGDLADAIVNALSIPETQGRTYEIGGPRTYTFKELLEFITEQTDRKKTLLPIPFFAAELKGLVFAGLFKFWPFHAPPITRDQVRMLKSDNIVGLETDKNFGTIEDLGVTSLETVEAIVPTYLWRHREYGQFHIPEKEDVSRVDI</sequence>
<evidence type="ECO:0000259" key="1">
    <source>
        <dbReference type="Pfam" id="PF01370"/>
    </source>
</evidence>
<evidence type="ECO:0000313" key="3">
    <source>
        <dbReference type="Proteomes" id="UP000002745"/>
    </source>
</evidence>
<dbReference type="HOGENOM" id="CLU_007383_6_5_5"/>
<organism evidence="2 3">
    <name type="scientific">Hirschia baltica (strain ATCC 49814 / DSM 5838 / IFAM 1418)</name>
    <dbReference type="NCBI Taxonomy" id="582402"/>
    <lineage>
        <taxon>Bacteria</taxon>
        <taxon>Pseudomonadati</taxon>
        <taxon>Pseudomonadota</taxon>
        <taxon>Alphaproteobacteria</taxon>
        <taxon>Hyphomonadales</taxon>
        <taxon>Hyphomonadaceae</taxon>
        <taxon>Hirschia</taxon>
    </lineage>
</organism>
<dbReference type="InterPro" id="IPR036291">
    <property type="entry name" value="NAD(P)-bd_dom_sf"/>
</dbReference>